<evidence type="ECO:0000313" key="4">
    <source>
        <dbReference type="Proteomes" id="UP000243679"/>
    </source>
</evidence>
<dbReference type="PANTHER" id="PTHR21666">
    <property type="entry name" value="PEPTIDASE-RELATED"/>
    <property type="match status" value="1"/>
</dbReference>
<dbReference type="AlphaFoldDB" id="A0A1Q2SKC5"/>
<evidence type="ECO:0000313" key="3">
    <source>
        <dbReference type="EMBL" id="BAW79605.1"/>
    </source>
</evidence>
<dbReference type="GO" id="GO:0004222">
    <property type="term" value="F:metalloendopeptidase activity"/>
    <property type="evidence" value="ECO:0007669"/>
    <property type="project" value="TreeGrafter"/>
</dbReference>
<proteinExistence type="predicted"/>
<dbReference type="Gene3D" id="2.70.70.10">
    <property type="entry name" value="Glucose Permease (Domain IIA)"/>
    <property type="match status" value="1"/>
</dbReference>
<keyword evidence="1" id="KW-0472">Membrane</keyword>
<dbReference type="RefSeq" id="WP_096526247.1">
    <property type="nucleotide sequence ID" value="NZ_AP014836.1"/>
</dbReference>
<dbReference type="InterPro" id="IPR050570">
    <property type="entry name" value="Cell_wall_metabolism_enzyme"/>
</dbReference>
<dbReference type="SUPFAM" id="SSF51261">
    <property type="entry name" value="Duplicated hybrid motif"/>
    <property type="match status" value="1"/>
</dbReference>
<dbReference type="CDD" id="cd12797">
    <property type="entry name" value="M23_peptidase"/>
    <property type="match status" value="1"/>
</dbReference>
<dbReference type="InterPro" id="IPR016047">
    <property type="entry name" value="M23ase_b-sheet_dom"/>
</dbReference>
<evidence type="ECO:0000259" key="2">
    <source>
        <dbReference type="Pfam" id="PF01551"/>
    </source>
</evidence>
<feature type="transmembrane region" description="Helical" evidence="1">
    <location>
        <begin position="21"/>
        <end position="44"/>
    </location>
</feature>
<dbReference type="EMBL" id="AP014836">
    <property type="protein sequence ID" value="BAW79605.1"/>
    <property type="molecule type" value="Genomic_DNA"/>
</dbReference>
<evidence type="ECO:0000256" key="1">
    <source>
        <dbReference type="SAM" id="Phobius"/>
    </source>
</evidence>
<gene>
    <name evidence="3" type="ORF">TAO_0235</name>
</gene>
<keyword evidence="1" id="KW-1133">Transmembrane helix</keyword>
<keyword evidence="1" id="KW-0812">Transmembrane</keyword>
<accession>A0A1Q2SKC5</accession>
<dbReference type="Proteomes" id="UP000243679">
    <property type="component" value="Chromosome"/>
</dbReference>
<protein>
    <submittedName>
        <fullName evidence="3">Peptidase M23</fullName>
    </submittedName>
</protein>
<dbReference type="Pfam" id="PF01551">
    <property type="entry name" value="Peptidase_M23"/>
    <property type="match status" value="1"/>
</dbReference>
<name>A0A1Q2SKC5_9GAMM</name>
<sequence length="311" mass="33945">MNIIILPKVSEGQNCIHLNTYTLSVYLFLVLILILLIACGAYYLGLTAQSTTQRQYLDQIKISAKDWQTTLGRQQSMLVEGLNGLAKRVGHLQAEMDRVNVLGQRLITHAGLEKGEFNFRNPPAIGGPALSQSGSVVPKVNSFLATIGRLEQTVFDRQQQLSLLEVVLAERNRQQTTLPEGRPLRRGWLSSKYGYRTDPFSGLVAFHHGVDFAAKAGTKILATAAGIVTWSGGRAGYGNMVEIDHGNGYVTRYAHNQKNLVRVGDNVAKGRPIALVGSTGRSTGPHVHLEILHNGRTIDPLLLFAGAEKKG</sequence>
<organism evidence="3 4">
    <name type="scientific">Candidatus Nitrosoglobus terrae</name>
    <dbReference type="NCBI Taxonomy" id="1630141"/>
    <lineage>
        <taxon>Bacteria</taxon>
        <taxon>Pseudomonadati</taxon>
        <taxon>Pseudomonadota</taxon>
        <taxon>Gammaproteobacteria</taxon>
        <taxon>Chromatiales</taxon>
        <taxon>Chromatiaceae</taxon>
        <taxon>Candidatus Nitrosoglobus</taxon>
    </lineage>
</organism>
<dbReference type="FunFam" id="2.70.70.10:FF:000006">
    <property type="entry name" value="M23 family peptidase"/>
    <property type="match status" value="1"/>
</dbReference>
<keyword evidence="4" id="KW-1185">Reference proteome</keyword>
<dbReference type="InterPro" id="IPR011055">
    <property type="entry name" value="Dup_hybrid_motif"/>
</dbReference>
<reference evidence="3 4" key="1">
    <citation type="journal article" date="2017" name="ISME J.">
        <title>An acid-tolerant ammonia-oxidizing ?-proteobacterium from soil.</title>
        <authorList>
            <person name="Hayatsu M."/>
            <person name="Tago K."/>
            <person name="Uchiyama I."/>
            <person name="Toyoda A."/>
            <person name="Wang Y."/>
            <person name="Shimomura Y."/>
            <person name="Okubo T."/>
            <person name="Kurisu F."/>
            <person name="Hirono Y."/>
            <person name="Nonaka K."/>
            <person name="Akiyama H."/>
            <person name="Itoh T."/>
            <person name="Takami H."/>
        </authorList>
    </citation>
    <scope>NUCLEOTIDE SEQUENCE [LARGE SCALE GENOMIC DNA]</scope>
    <source>
        <strain evidence="3 4">TAO100</strain>
    </source>
</reference>
<dbReference type="KEGG" id="ntt:TAO_0235"/>
<dbReference type="PANTHER" id="PTHR21666:SF291">
    <property type="entry name" value="STAGE II SPORULATION PROTEIN Q"/>
    <property type="match status" value="1"/>
</dbReference>
<dbReference type="OrthoDB" id="9805070at2"/>
<feature type="domain" description="M23ase beta-sheet core" evidence="2">
    <location>
        <begin position="206"/>
        <end position="300"/>
    </location>
</feature>